<dbReference type="AlphaFoldDB" id="A0A5J4SA95"/>
<name>A0A5J4SA95_9ZZZZ</name>
<dbReference type="InterPro" id="IPR023996">
    <property type="entry name" value="TonB-dep_OMP_SusC/RagA"/>
</dbReference>
<accession>A0A5J4SA95</accession>
<dbReference type="NCBIfam" id="TIGR04056">
    <property type="entry name" value="OMP_RagA_SusC"/>
    <property type="match status" value="1"/>
</dbReference>
<comment type="caution">
    <text evidence="2">The sequence shown here is derived from an EMBL/GenBank/DDBJ whole genome shotgun (WGS) entry which is preliminary data.</text>
</comment>
<organism evidence="2">
    <name type="scientific">termite gut metagenome</name>
    <dbReference type="NCBI Taxonomy" id="433724"/>
    <lineage>
        <taxon>unclassified sequences</taxon>
        <taxon>metagenomes</taxon>
        <taxon>organismal metagenomes</taxon>
    </lineage>
</organism>
<feature type="domain" description="TonB-dependent receptor-like beta-barrel" evidence="1">
    <location>
        <begin position="53"/>
        <end position="506"/>
    </location>
</feature>
<dbReference type="EMBL" id="SNRY01000341">
    <property type="protein sequence ID" value="KAA6342163.1"/>
    <property type="molecule type" value="Genomic_DNA"/>
</dbReference>
<reference evidence="2" key="1">
    <citation type="submission" date="2019-03" db="EMBL/GenBank/DDBJ databases">
        <title>Single cell metagenomics reveals metabolic interactions within the superorganism composed of flagellate Streblomastix strix and complex community of Bacteroidetes bacteria on its surface.</title>
        <authorList>
            <person name="Treitli S.C."/>
            <person name="Kolisko M."/>
            <person name="Husnik F."/>
            <person name="Keeling P."/>
            <person name="Hampl V."/>
        </authorList>
    </citation>
    <scope>NUCLEOTIDE SEQUENCE</scope>
    <source>
        <strain evidence="2">STM</strain>
    </source>
</reference>
<gene>
    <name evidence="2" type="ORF">EZS27_010061</name>
</gene>
<sequence length="543" mass="61037">MSAYPIINLTHPKTGVITPMGNIPARGIRDIATNAINLTNFHTLTYDHVFNNHSISALGGFSLESFTNGSLTGYNQGYLGNDLTELDAGSTSPSVSGTSQTSRLASYFGRIHYSYKEKYLLESNFRYDGSSRFASDRRWGFFPSFSAGWVINKERFFKEINWVDNLKFRASWGELGNQNIALYSYINSISLGQNYSFNGTVVGGTAITQLSDPTITWETTSVTDIGFDLDILKSKLSVQFDWYDKRTRDILWRVSVPAQVGNLNGPFKNIGSLTNTGVEFTVNYYNHISNFNYNIGGNIAYLKNKVTNLNRDIYYEGVTIVQEGYPVSSFYGLQAEGIFKTEDEVKKSAYISNATQPGDIKYKNVDDSNDIIDNNDRVVIGNNIPKYTYSFVLGGSYKGLDLQLFFQGVQDVDTYVSGNLAQPYRNGAGVTPEWLTDSWTPEKPNAPLPRLTTPLYTQNFQTSSYWIQDASYLRLKNIQLSYELPKSLIKNWNLSKIKLFVNGQNLLTFSEFVLGDPERNLTRNNMIDYPIAKTISGGVNITF</sequence>
<protein>
    <submittedName>
        <fullName evidence="2">TonB-dependent receptor SusC</fullName>
    </submittedName>
</protein>
<dbReference type="InterPro" id="IPR000531">
    <property type="entry name" value="Beta-barrel_TonB"/>
</dbReference>
<dbReference type="SUPFAM" id="SSF56935">
    <property type="entry name" value="Porins"/>
    <property type="match status" value="1"/>
</dbReference>
<keyword evidence="2" id="KW-0675">Receptor</keyword>
<evidence type="ECO:0000259" key="1">
    <source>
        <dbReference type="Pfam" id="PF00593"/>
    </source>
</evidence>
<dbReference type="Pfam" id="PF00593">
    <property type="entry name" value="TonB_dep_Rec_b-barrel"/>
    <property type="match status" value="1"/>
</dbReference>
<proteinExistence type="predicted"/>
<evidence type="ECO:0000313" key="2">
    <source>
        <dbReference type="EMBL" id="KAA6342163.1"/>
    </source>
</evidence>